<dbReference type="Proteomes" id="UP000617171">
    <property type="component" value="Unassembled WGS sequence"/>
</dbReference>
<name>A0ABR6UKV2_9PSED</name>
<organism evidence="2 3">
    <name type="scientific">Pseudomonas tehranensis</name>
    <dbReference type="NCBI Taxonomy" id="2745502"/>
    <lineage>
        <taxon>Bacteria</taxon>
        <taxon>Pseudomonadati</taxon>
        <taxon>Pseudomonadota</taxon>
        <taxon>Gammaproteobacteria</taxon>
        <taxon>Pseudomonadales</taxon>
        <taxon>Pseudomonadaceae</taxon>
        <taxon>Pseudomonas</taxon>
    </lineage>
</organism>
<feature type="region of interest" description="Disordered" evidence="1">
    <location>
        <begin position="1"/>
        <end position="44"/>
    </location>
</feature>
<gene>
    <name evidence="2" type="ORF">HU811_00310</name>
</gene>
<keyword evidence="3" id="KW-1185">Reference proteome</keyword>
<accession>A0ABR6UKV2</accession>
<feature type="compositionally biased region" description="Polar residues" evidence="1">
    <location>
        <begin position="14"/>
        <end position="24"/>
    </location>
</feature>
<dbReference type="RefSeq" id="WP_092454721.1">
    <property type="nucleotide sequence ID" value="NZ_JABWQV010000001.1"/>
</dbReference>
<evidence type="ECO:0000313" key="3">
    <source>
        <dbReference type="Proteomes" id="UP000617171"/>
    </source>
</evidence>
<sequence>MNNNDDDDLEKTSHNPSTDTSGVQVESDVEDGPTPAQTEEEAEELRRKIAEIERKVADGH</sequence>
<reference evidence="2 3" key="1">
    <citation type="journal article" date="2020" name="Microorganisms">
        <title>Reliable Identification of Environmental Pseudomonas Isolates Using the rpoD Gene.</title>
        <authorList>
            <consortium name="The Broad Institute Genome Sequencing Platform"/>
            <person name="Girard L."/>
            <person name="Lood C."/>
            <person name="Rokni-Zadeh H."/>
            <person name="van Noort V."/>
            <person name="Lavigne R."/>
            <person name="De Mot R."/>
        </authorList>
    </citation>
    <scope>NUCLEOTIDE SEQUENCE [LARGE SCALE GENOMIC DNA]</scope>
    <source>
        <strain evidence="2 3">SWRI196</strain>
    </source>
</reference>
<dbReference type="EMBL" id="JABWQV010000001">
    <property type="protein sequence ID" value="MBC3345072.1"/>
    <property type="molecule type" value="Genomic_DNA"/>
</dbReference>
<proteinExistence type="predicted"/>
<evidence type="ECO:0000256" key="1">
    <source>
        <dbReference type="SAM" id="MobiDB-lite"/>
    </source>
</evidence>
<protein>
    <submittedName>
        <fullName evidence="2">Uncharacterized protein</fullName>
    </submittedName>
</protein>
<comment type="caution">
    <text evidence="2">The sequence shown here is derived from an EMBL/GenBank/DDBJ whole genome shotgun (WGS) entry which is preliminary data.</text>
</comment>
<evidence type="ECO:0000313" key="2">
    <source>
        <dbReference type="EMBL" id="MBC3345072.1"/>
    </source>
</evidence>